<feature type="compositionally biased region" description="Polar residues" evidence="1">
    <location>
        <begin position="387"/>
        <end position="408"/>
    </location>
</feature>
<name>A0A1A9ZV98_GLOPL</name>
<feature type="region of interest" description="Disordered" evidence="1">
    <location>
        <begin position="350"/>
        <end position="1553"/>
    </location>
</feature>
<dbReference type="Proteomes" id="UP000092445">
    <property type="component" value="Unassembled WGS sequence"/>
</dbReference>
<feature type="compositionally biased region" description="Polar residues" evidence="1">
    <location>
        <begin position="1387"/>
        <end position="1404"/>
    </location>
</feature>
<feature type="compositionally biased region" description="Polar residues" evidence="1">
    <location>
        <begin position="1190"/>
        <end position="1212"/>
    </location>
</feature>
<feature type="compositionally biased region" description="Low complexity" evidence="1">
    <location>
        <begin position="902"/>
        <end position="915"/>
    </location>
</feature>
<evidence type="ECO:0000313" key="4">
    <source>
        <dbReference type="Proteomes" id="UP000092445"/>
    </source>
</evidence>
<organism evidence="3 4">
    <name type="scientific">Glossina pallidipes</name>
    <name type="common">Tsetse fly</name>
    <dbReference type="NCBI Taxonomy" id="7398"/>
    <lineage>
        <taxon>Eukaryota</taxon>
        <taxon>Metazoa</taxon>
        <taxon>Ecdysozoa</taxon>
        <taxon>Arthropoda</taxon>
        <taxon>Hexapoda</taxon>
        <taxon>Insecta</taxon>
        <taxon>Pterygota</taxon>
        <taxon>Neoptera</taxon>
        <taxon>Endopterygota</taxon>
        <taxon>Diptera</taxon>
        <taxon>Brachycera</taxon>
        <taxon>Muscomorpha</taxon>
        <taxon>Hippoboscoidea</taxon>
        <taxon>Glossinidae</taxon>
        <taxon>Glossina</taxon>
    </lineage>
</organism>
<dbReference type="VEuPathDB" id="VectorBase:GPAI026098"/>
<feature type="compositionally biased region" description="Low complexity" evidence="1">
    <location>
        <begin position="1346"/>
        <end position="1359"/>
    </location>
</feature>
<feature type="compositionally biased region" description="Polar residues" evidence="1">
    <location>
        <begin position="801"/>
        <end position="831"/>
    </location>
</feature>
<feature type="compositionally biased region" description="Low complexity" evidence="1">
    <location>
        <begin position="754"/>
        <end position="773"/>
    </location>
</feature>
<feature type="compositionally biased region" description="Polar residues" evidence="1">
    <location>
        <begin position="930"/>
        <end position="946"/>
    </location>
</feature>
<evidence type="ECO:0000256" key="2">
    <source>
        <dbReference type="SAM" id="Phobius"/>
    </source>
</evidence>
<feature type="compositionally biased region" description="Low complexity" evidence="1">
    <location>
        <begin position="303"/>
        <end position="332"/>
    </location>
</feature>
<feature type="compositionally biased region" description="Polar residues" evidence="1">
    <location>
        <begin position="244"/>
        <end position="267"/>
    </location>
</feature>
<feature type="compositionally biased region" description="Low complexity" evidence="1">
    <location>
        <begin position="947"/>
        <end position="988"/>
    </location>
</feature>
<proteinExistence type="predicted"/>
<feature type="compositionally biased region" description="Polar residues" evidence="1">
    <location>
        <begin position="1587"/>
        <end position="1598"/>
    </location>
</feature>
<accession>A0A1A9ZV98</accession>
<feature type="compositionally biased region" description="Polar residues" evidence="1">
    <location>
        <begin position="420"/>
        <end position="429"/>
    </location>
</feature>
<keyword evidence="4" id="KW-1185">Reference proteome</keyword>
<feature type="compositionally biased region" description="Polar residues" evidence="1">
    <location>
        <begin position="1118"/>
        <end position="1130"/>
    </location>
</feature>
<feature type="compositionally biased region" description="Polar residues" evidence="1">
    <location>
        <begin position="1533"/>
        <end position="1542"/>
    </location>
</feature>
<sequence>MNIFVYIYNHTLKRTMVENNFHTILVSTWAMILFLLMNSCVPAAVSKSETSHSTNPDDPVASLLSSALKSLGDLAHDEPNKLKPKLKYSIAESHYYPPARPHHEPQPISPPSRPYPYQHYPPPRLYYVPQPIQLPLQRYPLPIERYGQRYPSLIISPAGQLYPQLNLFYLPRLPPTLSNPSPYDAPLIVSPAQYDALSIVSPAQYDASSIVSPDQYDASSVVSPAQFSAQSQCILCVVHVQTAQNSSSSPEPRSPQLPSSISDSQPASDKASILELPPHQLPPLETGLAPLSQPSQEKVTRQSSSSESPSKPAARQSSLLASDSESALSEQSSTEHPLRQLSLSDAALEMQQSPSLGSPSLQPLPSRTHPGLTTHPTQLSELYRESLTPQAAPSISYSQSSPHLSVSLTLPAMLIPHQPPASTTDSEQTLGKAPTSKTTPHHNPPSDTSLEQGTRQLLMPQLLPVSSERQTPLFQPSHETVPLQSSSSQSPSKTGTSQPSPATSDSESTLGKQSSPQPPLCHPMLSEEELQPPVHQSAPLGPGSFQSFPSQTQPESTNRPTQLSEPSQERSTLQPTLSEVHSLSAPHQLVSSVSSAELTPHPSLAATLDSQKVSGEELISKLPPYQNPASETALVQETRQLLPSQLPPVSSARPTPLPQPSHETVPLRSSSSQSPSKTGTSQSSSSMSDSESTLGKRSSPQQSLRQPSLSEEALQPPVHQSAPLGPGSLQSFPSQTQLESTKRPTQLSEPSSEPPSNTAASQSSPSISDSQQPLRQPSLSKEALQPPLHQSAPLGPGSLESLPSQTNLESTKRPTQLSEPSQETSTLQSAPSEPHSLSAPHQSVSSASSAELTPHSSSAAIPGSEQVLGKELASKLPPHQKSAPETASQQGTQHHLLSQLRPESSSASEPSSQQETQHHLLSQLRPESSVRGTPLSQPSQETVPRKSSSSESPSTTAASQSSPSISDSESTLGKQPSPQQPLRQPSLSEEALQPSLHQSIPLGQGSFQSFPPQTLSESANHQAQPSEPSQETLPFQSTSSEPHSLSAPHQSVSSALSAELTPHSSSAAIAGSGQVLGKELASKLPPHQKSAPETASQQGTQHHLLSQLRPELSVRETPLSQPSQETVTHKSSSSESPSTTAASQSSPSISDSESTLGKRPSSQQTVRQPLLSEAPLESPVHQSAPLGPGSLQSFPSQTNVQSTKRPTQLSEPSQETSTLQSASSESHSLSPPHQSVSSASSEELTPHMSSAGTLDSKRVSAKAPISQPPPHQRPQSETALEQGTRNLLLSQPPSGLSISQKTLTQPSDGRVPLQSSSSQSPSKTGTSQSSLLTSDSESTSHHQSAPLGPGSPQPLLLQSHSESTKHQSQLSEPSSESVSSRSYSQLAPHQSVSSASSAEVTPHQSSSSSLILESISGTSKRSLNRKPPSETALEQDAQPKSLQTPLPESSPEQVHLSRELVTPQSTPDKVSSAEQSPLQPRLKEAGSESILHQSTPLATAASQGSLPSQSHLESTTQQTSLSEPSQKPGERQPTLTQLFTVSDSKRTSKGRTIAATKPLPELVIPKSAIPKVFPTLRNVSPADVDLTESQLPSSKQVSKTTTLPSKKKKGKNYEPGPKPNFGDVYSFG</sequence>
<feature type="compositionally biased region" description="Polar residues" evidence="1">
    <location>
        <begin position="544"/>
        <end position="581"/>
    </location>
</feature>
<reference evidence="4" key="1">
    <citation type="submission" date="2014-03" db="EMBL/GenBank/DDBJ databases">
        <authorList>
            <person name="Aksoy S."/>
            <person name="Warren W."/>
            <person name="Wilson R.K."/>
        </authorList>
    </citation>
    <scope>NUCLEOTIDE SEQUENCE [LARGE SCALE GENOMIC DNA]</scope>
    <source>
        <strain evidence="4">IAEA</strain>
    </source>
</reference>
<feature type="compositionally biased region" description="Low complexity" evidence="1">
    <location>
        <begin position="836"/>
        <end position="850"/>
    </location>
</feature>
<feature type="compositionally biased region" description="Low complexity" evidence="1">
    <location>
        <begin position="351"/>
        <end position="366"/>
    </location>
</feature>
<dbReference type="EnsemblMetazoa" id="GPAI026098-RA">
    <property type="protein sequence ID" value="GPAI026098-PA"/>
    <property type="gene ID" value="GPAI026098"/>
</dbReference>
<evidence type="ECO:0000313" key="3">
    <source>
        <dbReference type="EnsemblMetazoa" id="GPAI026098-PA"/>
    </source>
</evidence>
<feature type="compositionally biased region" description="Polar residues" evidence="1">
    <location>
        <begin position="1490"/>
        <end position="1525"/>
    </location>
</feature>
<dbReference type="STRING" id="7398.A0A1A9ZV98"/>
<feature type="region of interest" description="Disordered" evidence="1">
    <location>
        <begin position="1585"/>
        <end position="1628"/>
    </location>
</feature>
<feature type="compositionally biased region" description="Polar residues" evidence="1">
    <location>
        <begin position="1005"/>
        <end position="1067"/>
    </location>
</feature>
<keyword evidence="2" id="KW-0472">Membrane</keyword>
<feature type="compositionally biased region" description="Polar residues" evidence="1">
    <location>
        <begin position="1462"/>
        <end position="1478"/>
    </location>
</feature>
<feature type="compositionally biased region" description="Polar residues" evidence="1">
    <location>
        <begin position="467"/>
        <end position="478"/>
    </location>
</feature>
<feature type="region of interest" description="Disordered" evidence="1">
    <location>
        <begin position="244"/>
        <end position="338"/>
    </location>
</feature>
<feature type="compositionally biased region" description="Low complexity" evidence="1">
    <location>
        <begin position="1314"/>
        <end position="1337"/>
    </location>
</feature>
<protein>
    <submittedName>
        <fullName evidence="3">Uncharacterized protein</fullName>
    </submittedName>
</protein>
<feature type="compositionally biased region" description="Low complexity" evidence="1">
    <location>
        <begin position="1367"/>
        <end position="1385"/>
    </location>
</feature>
<feature type="compositionally biased region" description="Polar residues" evidence="1">
    <location>
        <begin position="1273"/>
        <end position="1307"/>
    </location>
</feature>
<feature type="compositionally biased region" description="Polar residues" evidence="1">
    <location>
        <begin position="883"/>
        <end position="896"/>
    </location>
</feature>
<evidence type="ECO:0000256" key="1">
    <source>
        <dbReference type="SAM" id="MobiDB-lite"/>
    </source>
</evidence>
<keyword evidence="2" id="KW-0812">Transmembrane</keyword>
<feature type="compositionally biased region" description="Low complexity" evidence="1">
    <location>
        <begin position="1405"/>
        <end position="1416"/>
    </location>
</feature>
<feature type="compositionally biased region" description="Polar residues" evidence="1">
    <location>
        <begin position="1438"/>
        <end position="1452"/>
    </location>
</feature>
<feature type="compositionally biased region" description="Low complexity" evidence="1">
    <location>
        <begin position="484"/>
        <end position="501"/>
    </location>
</feature>
<feature type="compositionally biased region" description="Low complexity" evidence="1">
    <location>
        <begin position="1213"/>
        <end position="1243"/>
    </location>
</feature>
<feature type="compositionally biased region" description="Low complexity" evidence="1">
    <location>
        <begin position="1131"/>
        <end position="1154"/>
    </location>
</feature>
<feature type="compositionally biased region" description="Polar residues" evidence="1">
    <location>
        <begin position="627"/>
        <end position="643"/>
    </location>
</feature>
<keyword evidence="2" id="KW-1133">Transmembrane helix</keyword>
<feature type="compositionally biased region" description="Polar residues" evidence="1">
    <location>
        <begin position="1091"/>
        <end position="1104"/>
    </location>
</feature>
<feature type="compositionally biased region" description="Polar residues" evidence="1">
    <location>
        <begin position="502"/>
        <end position="515"/>
    </location>
</feature>
<feature type="compositionally biased region" description="Low complexity" evidence="1">
    <location>
        <begin position="274"/>
        <end position="285"/>
    </location>
</feature>
<feature type="compositionally biased region" description="Low complexity" evidence="1">
    <location>
        <begin position="669"/>
        <end position="710"/>
    </location>
</feature>
<feature type="compositionally biased region" description="Polar residues" evidence="1">
    <location>
        <begin position="728"/>
        <end position="751"/>
    </location>
</feature>
<feature type="compositionally biased region" description="Polar residues" evidence="1">
    <location>
        <begin position="445"/>
        <end position="455"/>
    </location>
</feature>
<reference evidence="3" key="2">
    <citation type="submission" date="2020-05" db="UniProtKB">
        <authorList>
            <consortium name="EnsemblMetazoa"/>
        </authorList>
    </citation>
    <scope>IDENTIFICATION</scope>
    <source>
        <strain evidence="3">IAEA</strain>
    </source>
</reference>
<feature type="transmembrane region" description="Helical" evidence="2">
    <location>
        <begin position="21"/>
        <end position="45"/>
    </location>
</feature>